<dbReference type="RefSeq" id="WP_350402828.1">
    <property type="nucleotide sequence ID" value="NZ_JBELOE010000266.1"/>
</dbReference>
<reference evidence="8 9" key="1">
    <citation type="submission" date="2024-06" db="EMBL/GenBank/DDBJ databases">
        <authorList>
            <person name="Chen R.Y."/>
        </authorList>
    </citation>
    <scope>NUCLEOTIDE SEQUENCE [LARGE SCALE GENOMIC DNA]</scope>
    <source>
        <strain evidence="8 9">D2</strain>
    </source>
</reference>
<dbReference type="InterPro" id="IPR000917">
    <property type="entry name" value="Sulfatase_N"/>
</dbReference>
<dbReference type="InterPro" id="IPR017850">
    <property type="entry name" value="Alkaline_phosphatase_core_sf"/>
</dbReference>
<dbReference type="InterPro" id="IPR032506">
    <property type="entry name" value="SGSH_C"/>
</dbReference>
<dbReference type="SUPFAM" id="SSF53649">
    <property type="entry name" value="Alkaline phosphatase-like"/>
    <property type="match status" value="1"/>
</dbReference>
<sequence>MRQKIYMQIAAVLALLTAACSQFYTENSSKSVLKVQAPQAKEKKMNILYIMTDDHAAQAVGVYGGRLAKLNPTPNLDKLANQGMYFKNVFVTNSICTPSRATILTGQYSQTNGVLDLVGSLSTEQQTLPRLMSDAGYETAVIGKWHLKKEPGAFDHYEVLKMQGTYFDPLFRVRGEKKWPQNTTQYKGHSSDVITDLSIEWLKNRKKDEPFFLMHQFKAPHDYFEYAPRYASYLENVEIPEPVDLYQQLASQGSVATKGFNNELVNDLGTSISRRHNRRSLGIDLKVDPNLPEKEFTHQAYQKFLKAYLRCVKGVDDNIGRLIQTLKEIGEYENTIIIYTSDQGMMLGEHDYQDKRWFYEESIHMPFIVHDPRIKNGPKSSDLLINNTDFAPFMLDLANQSTPDDMHGRSFKAALQGEQIDDWRWATYYRYWTHRQYHDVPAHFGIRSKDYKLIFFYGKGFKTGHTPYFYDQKWVKETGKLNNEIATPVAWELYDLRKDPQELNNVYGQPEYAAVVKSLKAELKRQRELYNETDANYPHLDKIIQAHWDQ</sequence>
<evidence type="ECO:0000313" key="8">
    <source>
        <dbReference type="EMBL" id="MER2493779.1"/>
    </source>
</evidence>
<dbReference type="PROSITE" id="PS00523">
    <property type="entry name" value="SULFATASE_1"/>
    <property type="match status" value="1"/>
</dbReference>
<dbReference type="Proteomes" id="UP001467690">
    <property type="component" value="Unassembled WGS sequence"/>
</dbReference>
<evidence type="ECO:0000256" key="2">
    <source>
        <dbReference type="ARBA" id="ARBA00022729"/>
    </source>
</evidence>
<evidence type="ECO:0000259" key="7">
    <source>
        <dbReference type="Pfam" id="PF16347"/>
    </source>
</evidence>
<evidence type="ECO:0000256" key="5">
    <source>
        <dbReference type="SAM" id="SignalP"/>
    </source>
</evidence>
<feature type="domain" description="Sulfatase N-terminal" evidence="6">
    <location>
        <begin position="46"/>
        <end position="399"/>
    </location>
</feature>
<dbReference type="InterPro" id="IPR024607">
    <property type="entry name" value="Sulfatase_CS"/>
</dbReference>
<feature type="signal peptide" evidence="5">
    <location>
        <begin position="1"/>
        <end position="23"/>
    </location>
</feature>
<keyword evidence="3" id="KW-0378">Hydrolase</keyword>
<accession>A0ABV1RLF3</accession>
<dbReference type="PANTHER" id="PTHR43108:SF6">
    <property type="entry name" value="N-SULPHOGLUCOSAMINE SULPHOHYDROLASE"/>
    <property type="match status" value="1"/>
</dbReference>
<evidence type="ECO:0000313" key="9">
    <source>
        <dbReference type="Proteomes" id="UP001467690"/>
    </source>
</evidence>
<keyword evidence="2 5" id="KW-0732">Signal</keyword>
<dbReference type="EMBL" id="JBELOE010000266">
    <property type="protein sequence ID" value="MER2493779.1"/>
    <property type="molecule type" value="Genomic_DNA"/>
</dbReference>
<evidence type="ECO:0000256" key="1">
    <source>
        <dbReference type="ARBA" id="ARBA00008779"/>
    </source>
</evidence>
<dbReference type="CDD" id="cd16031">
    <property type="entry name" value="G6S_like"/>
    <property type="match status" value="1"/>
</dbReference>
<protein>
    <submittedName>
        <fullName evidence="8">Sulfatase</fullName>
    </submittedName>
</protein>
<proteinExistence type="inferred from homology"/>
<dbReference type="Pfam" id="PF16347">
    <property type="entry name" value="SGSH_C"/>
    <property type="match status" value="1"/>
</dbReference>
<evidence type="ECO:0000256" key="4">
    <source>
        <dbReference type="ARBA" id="ARBA00023180"/>
    </source>
</evidence>
<evidence type="ECO:0000256" key="3">
    <source>
        <dbReference type="ARBA" id="ARBA00022801"/>
    </source>
</evidence>
<comment type="caution">
    <text evidence="8">The sequence shown here is derived from an EMBL/GenBank/DDBJ whole genome shotgun (WGS) entry which is preliminary data.</text>
</comment>
<comment type="similarity">
    <text evidence="1">Belongs to the sulfatase family.</text>
</comment>
<dbReference type="PROSITE" id="PS00149">
    <property type="entry name" value="SULFATASE_2"/>
    <property type="match status" value="1"/>
</dbReference>
<organism evidence="8 9">
    <name type="scientific">Catenovulum sediminis</name>
    <dbReference type="NCBI Taxonomy" id="1740262"/>
    <lineage>
        <taxon>Bacteria</taxon>
        <taxon>Pseudomonadati</taxon>
        <taxon>Pseudomonadota</taxon>
        <taxon>Gammaproteobacteria</taxon>
        <taxon>Alteromonadales</taxon>
        <taxon>Alteromonadaceae</taxon>
        <taxon>Catenovulum</taxon>
    </lineage>
</organism>
<evidence type="ECO:0000259" key="6">
    <source>
        <dbReference type="Pfam" id="PF00884"/>
    </source>
</evidence>
<dbReference type="PANTHER" id="PTHR43108">
    <property type="entry name" value="N-ACETYLGLUCOSAMINE-6-SULFATASE FAMILY MEMBER"/>
    <property type="match status" value="1"/>
</dbReference>
<dbReference type="PROSITE" id="PS51257">
    <property type="entry name" value="PROKAR_LIPOPROTEIN"/>
    <property type="match status" value="1"/>
</dbReference>
<dbReference type="Pfam" id="PF00884">
    <property type="entry name" value="Sulfatase"/>
    <property type="match status" value="1"/>
</dbReference>
<feature type="chain" id="PRO_5046868405" evidence="5">
    <location>
        <begin position="24"/>
        <end position="550"/>
    </location>
</feature>
<keyword evidence="9" id="KW-1185">Reference proteome</keyword>
<feature type="domain" description="N-sulphoglucosamine sulphohydrolase C-terminal" evidence="7">
    <location>
        <begin position="487"/>
        <end position="527"/>
    </location>
</feature>
<keyword evidence="4" id="KW-0325">Glycoprotein</keyword>
<dbReference type="Gene3D" id="3.40.720.10">
    <property type="entry name" value="Alkaline Phosphatase, subunit A"/>
    <property type="match status" value="1"/>
</dbReference>
<gene>
    <name evidence="8" type="ORF">ABS311_18035</name>
</gene>
<name>A0ABV1RLF3_9ALTE</name>